<dbReference type="SUPFAM" id="SSF54928">
    <property type="entry name" value="RNA-binding domain, RBD"/>
    <property type="match status" value="1"/>
</dbReference>
<accession>A0AAD8H097</accession>
<reference evidence="1" key="1">
    <citation type="submission" date="2023-02" db="EMBL/GenBank/DDBJ databases">
        <title>Genome of toxic invasive species Heracleum sosnowskyi carries increased number of genes despite the absence of recent whole-genome duplications.</title>
        <authorList>
            <person name="Schelkunov M."/>
            <person name="Shtratnikova V."/>
            <person name="Makarenko M."/>
            <person name="Klepikova A."/>
            <person name="Omelchenko D."/>
            <person name="Novikova G."/>
            <person name="Obukhova E."/>
            <person name="Bogdanov V."/>
            <person name="Penin A."/>
            <person name="Logacheva M."/>
        </authorList>
    </citation>
    <scope>NUCLEOTIDE SEQUENCE</scope>
    <source>
        <strain evidence="1">Hsosn_3</strain>
        <tissue evidence="1">Leaf</tissue>
    </source>
</reference>
<dbReference type="EMBL" id="JAUIZM010000011">
    <property type="protein sequence ID" value="KAK1357250.1"/>
    <property type="molecule type" value="Genomic_DNA"/>
</dbReference>
<keyword evidence="2" id="KW-1185">Reference proteome</keyword>
<protein>
    <submittedName>
        <fullName evidence="1">Uncharacterized protein</fullName>
    </submittedName>
</protein>
<comment type="caution">
    <text evidence="1">The sequence shown here is derived from an EMBL/GenBank/DDBJ whole genome shotgun (WGS) entry which is preliminary data.</text>
</comment>
<dbReference type="Proteomes" id="UP001237642">
    <property type="component" value="Unassembled WGS sequence"/>
</dbReference>
<organism evidence="1 2">
    <name type="scientific">Heracleum sosnowskyi</name>
    <dbReference type="NCBI Taxonomy" id="360622"/>
    <lineage>
        <taxon>Eukaryota</taxon>
        <taxon>Viridiplantae</taxon>
        <taxon>Streptophyta</taxon>
        <taxon>Embryophyta</taxon>
        <taxon>Tracheophyta</taxon>
        <taxon>Spermatophyta</taxon>
        <taxon>Magnoliopsida</taxon>
        <taxon>eudicotyledons</taxon>
        <taxon>Gunneridae</taxon>
        <taxon>Pentapetalae</taxon>
        <taxon>asterids</taxon>
        <taxon>campanulids</taxon>
        <taxon>Apiales</taxon>
        <taxon>Apiaceae</taxon>
        <taxon>Apioideae</taxon>
        <taxon>apioid superclade</taxon>
        <taxon>Tordylieae</taxon>
        <taxon>Tordyliinae</taxon>
        <taxon>Heracleum</taxon>
    </lineage>
</organism>
<reference evidence="1" key="2">
    <citation type="submission" date="2023-05" db="EMBL/GenBank/DDBJ databases">
        <authorList>
            <person name="Schelkunov M.I."/>
        </authorList>
    </citation>
    <scope>NUCLEOTIDE SEQUENCE</scope>
    <source>
        <strain evidence="1">Hsosn_3</strain>
        <tissue evidence="1">Leaf</tissue>
    </source>
</reference>
<dbReference type="AlphaFoldDB" id="A0AAD8H097"/>
<evidence type="ECO:0000313" key="1">
    <source>
        <dbReference type="EMBL" id="KAK1357250.1"/>
    </source>
</evidence>
<name>A0AAD8H097_9APIA</name>
<dbReference type="InterPro" id="IPR035979">
    <property type="entry name" value="RBD_domain_sf"/>
</dbReference>
<dbReference type="GO" id="GO:0003676">
    <property type="term" value="F:nucleic acid binding"/>
    <property type="evidence" value="ECO:0007669"/>
    <property type="project" value="InterPro"/>
</dbReference>
<proteinExistence type="predicted"/>
<gene>
    <name evidence="1" type="ORF">POM88_050506</name>
</gene>
<evidence type="ECO:0000313" key="2">
    <source>
        <dbReference type="Proteomes" id="UP001237642"/>
    </source>
</evidence>
<sequence length="154" mass="17331">MSKHKLKCPVTEKWVDGWDDLHLMTLVGRGVPHRMADDQKMADALDLEPDRMPTTKRLAAHIAEVVVADEVVDLHLLYVGNLSWDVDNVALETLFTEQRKVVDAKLPPPPVLTKYELHRIARMQENDAVYKSLGVPSLVSSMREAAAVKNLKNL</sequence>